<dbReference type="OrthoDB" id="1707486at2759"/>
<evidence type="ECO:0000256" key="2">
    <source>
        <dbReference type="ARBA" id="ARBA00022705"/>
    </source>
</evidence>
<evidence type="ECO:0000313" key="9">
    <source>
        <dbReference type="JaponicusDB" id="SJAG_04879"/>
    </source>
</evidence>
<feature type="domain" description="Transcription factor CBF/NF-Y/archaeal histone" evidence="7">
    <location>
        <begin position="16"/>
        <end position="79"/>
    </location>
</feature>
<evidence type="ECO:0000256" key="6">
    <source>
        <dbReference type="SAM" id="MobiDB-lite"/>
    </source>
</evidence>
<accession>B6K803</accession>
<dbReference type="GO" id="GO:0008622">
    <property type="term" value="C:epsilon DNA polymerase complex"/>
    <property type="evidence" value="ECO:0000318"/>
    <property type="project" value="GO_Central"/>
</dbReference>
<dbReference type="GO" id="GO:0006974">
    <property type="term" value="P:DNA damage response"/>
    <property type="evidence" value="ECO:0000318"/>
    <property type="project" value="GO_Central"/>
</dbReference>
<sequence length="221" mass="24479">MGSKKEEKVLIDDLLLPKSIISRIVKGVLPPKTMVQRDALKSMSDSATVFINYLASAANEKALSNSRKIVSPQDVLSALDDVEFGEFREELNEHFHAYEALLKEKKIKSSVISEAIDTDEVHVGKKARIDSFLQVKEVTNKVEEIPQPEVIEARETIEESLAQAYVDETITSDVEESDEANEKKDEVSNRKSDTILLATADGEPVVSETEDESGADLSDQN</sequence>
<dbReference type="GO" id="GO:0046982">
    <property type="term" value="F:protein heterodimerization activity"/>
    <property type="evidence" value="ECO:0007669"/>
    <property type="project" value="InterPro"/>
</dbReference>
<gene>
    <name evidence="9" type="primary">dpb4</name>
    <name evidence="8" type="ORF">SJAG_04879</name>
</gene>
<dbReference type="HOGENOM" id="CLU_1278288_0_0_1"/>
<dbReference type="GeneID" id="7050799"/>
<dbReference type="GO" id="GO:0031490">
    <property type="term" value="F:chromatin DNA binding"/>
    <property type="evidence" value="ECO:0000318"/>
    <property type="project" value="GO_Central"/>
</dbReference>
<name>B6K803_SCHJY</name>
<dbReference type="InterPro" id="IPR009072">
    <property type="entry name" value="Histone-fold"/>
</dbReference>
<dbReference type="Gene3D" id="1.10.20.10">
    <property type="entry name" value="Histone, subunit A"/>
    <property type="match status" value="1"/>
</dbReference>
<reference evidence="8 10" key="1">
    <citation type="journal article" date="2011" name="Science">
        <title>Comparative functional genomics of the fission yeasts.</title>
        <authorList>
            <person name="Rhind N."/>
            <person name="Chen Z."/>
            <person name="Yassour M."/>
            <person name="Thompson D.A."/>
            <person name="Haas B.J."/>
            <person name="Habib N."/>
            <person name="Wapinski I."/>
            <person name="Roy S."/>
            <person name="Lin M.F."/>
            <person name="Heiman D.I."/>
            <person name="Young S.K."/>
            <person name="Furuya K."/>
            <person name="Guo Y."/>
            <person name="Pidoux A."/>
            <person name="Chen H.M."/>
            <person name="Robbertse B."/>
            <person name="Goldberg J.M."/>
            <person name="Aoki K."/>
            <person name="Bayne E.H."/>
            <person name="Berlin A.M."/>
            <person name="Desjardins C.A."/>
            <person name="Dobbs E."/>
            <person name="Dukaj L."/>
            <person name="Fan L."/>
            <person name="FitzGerald M.G."/>
            <person name="French C."/>
            <person name="Gujja S."/>
            <person name="Hansen K."/>
            <person name="Keifenheim D."/>
            <person name="Levin J.Z."/>
            <person name="Mosher R.A."/>
            <person name="Mueller C.A."/>
            <person name="Pfiffner J."/>
            <person name="Priest M."/>
            <person name="Russ C."/>
            <person name="Smialowska A."/>
            <person name="Swoboda P."/>
            <person name="Sykes S.M."/>
            <person name="Vaughn M."/>
            <person name="Vengrova S."/>
            <person name="Yoder R."/>
            <person name="Zeng Q."/>
            <person name="Allshire R."/>
            <person name="Baulcombe D."/>
            <person name="Birren B.W."/>
            <person name="Brown W."/>
            <person name="Ekwall K."/>
            <person name="Kellis M."/>
            <person name="Leatherwood J."/>
            <person name="Levin H."/>
            <person name="Margalit H."/>
            <person name="Martienssen R."/>
            <person name="Nieduszynski C.A."/>
            <person name="Spatafora J.W."/>
            <person name="Friedman N."/>
            <person name="Dalgaard J.Z."/>
            <person name="Baumann P."/>
            <person name="Niki H."/>
            <person name="Regev A."/>
            <person name="Nusbaum C."/>
        </authorList>
    </citation>
    <scope>NUCLEOTIDE SEQUENCE [LARGE SCALE GENOMIC DNA]</scope>
    <source>
        <strain evidence="10">yFS275 / FY16936</strain>
    </source>
</reference>
<dbReference type="RefSeq" id="XP_002175950.2">
    <property type="nucleotide sequence ID" value="XM_002175914.2"/>
</dbReference>
<dbReference type="eggNOG" id="KOG0870">
    <property type="taxonomic scope" value="Eukaryota"/>
</dbReference>
<dbReference type="GO" id="GO:0006272">
    <property type="term" value="P:leading strand elongation"/>
    <property type="evidence" value="ECO:0000318"/>
    <property type="project" value="GO_Central"/>
</dbReference>
<evidence type="ECO:0000256" key="1">
    <source>
        <dbReference type="ARBA" id="ARBA00004123"/>
    </source>
</evidence>
<proteinExistence type="predicted"/>
<keyword evidence="10" id="KW-1185">Reference proteome</keyword>
<protein>
    <recommendedName>
        <fullName evidence="4">DNA polymerase epsilon subunit D</fullName>
    </recommendedName>
    <alternativeName>
        <fullName evidence="5">DNA polymerase II subunit D</fullName>
    </alternativeName>
</protein>
<dbReference type="Proteomes" id="UP000001744">
    <property type="component" value="Unassembled WGS sequence"/>
</dbReference>
<dbReference type="InterPro" id="IPR051377">
    <property type="entry name" value="DNA_Pol-Epsilon_Subunit"/>
</dbReference>
<evidence type="ECO:0000256" key="3">
    <source>
        <dbReference type="ARBA" id="ARBA00023242"/>
    </source>
</evidence>
<evidence type="ECO:0000313" key="10">
    <source>
        <dbReference type="Proteomes" id="UP000001744"/>
    </source>
</evidence>
<organism evidence="8 10">
    <name type="scientific">Schizosaccharomyces japonicus (strain yFS275 / FY16936)</name>
    <name type="common">Fission yeast</name>
    <dbReference type="NCBI Taxonomy" id="402676"/>
    <lineage>
        <taxon>Eukaryota</taxon>
        <taxon>Fungi</taxon>
        <taxon>Dikarya</taxon>
        <taxon>Ascomycota</taxon>
        <taxon>Taphrinomycotina</taxon>
        <taxon>Schizosaccharomycetes</taxon>
        <taxon>Schizosaccharomycetales</taxon>
        <taxon>Schizosaccharomycetaceae</taxon>
        <taxon>Schizosaccharomyces</taxon>
    </lineage>
</organism>
<feature type="compositionally biased region" description="Basic and acidic residues" evidence="6">
    <location>
        <begin position="180"/>
        <end position="193"/>
    </location>
</feature>
<keyword evidence="2" id="KW-0235">DNA replication</keyword>
<dbReference type="SUPFAM" id="SSF47113">
    <property type="entry name" value="Histone-fold"/>
    <property type="match status" value="1"/>
</dbReference>
<dbReference type="GO" id="GO:0031507">
    <property type="term" value="P:heterochromatin formation"/>
    <property type="evidence" value="ECO:0000318"/>
    <property type="project" value="GO_Central"/>
</dbReference>
<dbReference type="AlphaFoldDB" id="B6K803"/>
<keyword evidence="3" id="KW-0539">Nucleus</keyword>
<dbReference type="OMA" id="NEERYHI"/>
<evidence type="ECO:0000256" key="4">
    <source>
        <dbReference type="ARBA" id="ARBA00039775"/>
    </source>
</evidence>
<dbReference type="CDD" id="cd22928">
    <property type="entry name" value="HFD_POLE3_DPB4"/>
    <property type="match status" value="1"/>
</dbReference>
<dbReference type="InterPro" id="IPR003958">
    <property type="entry name" value="CBFA_NFYB_domain"/>
</dbReference>
<comment type="subcellular location">
    <subcellularLocation>
        <location evidence="1">Nucleus</location>
    </subcellularLocation>
</comment>
<dbReference type="JaponicusDB" id="SJAG_04879">
    <property type="gene designation" value="dpb4"/>
</dbReference>
<evidence type="ECO:0000259" key="7">
    <source>
        <dbReference type="Pfam" id="PF00808"/>
    </source>
</evidence>
<dbReference type="VEuPathDB" id="FungiDB:SJAG_04879"/>
<dbReference type="EMBL" id="KE651167">
    <property type="protein sequence ID" value="EEB09657.2"/>
    <property type="molecule type" value="Genomic_DNA"/>
</dbReference>
<dbReference type="Pfam" id="PF00808">
    <property type="entry name" value="CBFD_NFYB_HMF"/>
    <property type="match status" value="1"/>
</dbReference>
<evidence type="ECO:0000313" key="8">
    <source>
        <dbReference type="EMBL" id="EEB09657.2"/>
    </source>
</evidence>
<dbReference type="STRING" id="402676.B6K803"/>
<evidence type="ECO:0000256" key="5">
    <source>
        <dbReference type="ARBA" id="ARBA00042096"/>
    </source>
</evidence>
<dbReference type="PANTHER" id="PTHR46172">
    <property type="entry name" value="DNA POLYMERASE EPSILON SUBUNIT 3"/>
    <property type="match status" value="1"/>
</dbReference>
<dbReference type="PANTHER" id="PTHR46172:SF1">
    <property type="entry name" value="DNA POLYMERASE EPSILON SUBUNIT 3"/>
    <property type="match status" value="1"/>
</dbReference>
<feature type="region of interest" description="Disordered" evidence="6">
    <location>
        <begin position="169"/>
        <end position="221"/>
    </location>
</feature>